<reference evidence="4" key="1">
    <citation type="submission" date="2016-09" db="EMBL/GenBank/DDBJ databases">
        <title>Whole Genome Sequencing of Salmonella enterica subsp. enterica serovar Nottingham.</title>
        <authorList>
            <person name="Zheng J."/>
            <person name="Wang H."/>
        </authorList>
    </citation>
    <scope>NUCLEOTIDE SEQUENCE [LARGE SCALE GENOMIC DNA]</scope>
    <source>
        <strain evidence="4">CFSAN055411</strain>
    </source>
</reference>
<accession>A0A3F3IES5</accession>
<name>A0A3F3IES5_SALER</name>
<dbReference type="Pfam" id="PF10145">
    <property type="entry name" value="PhageMin_Tail"/>
    <property type="match status" value="1"/>
</dbReference>
<dbReference type="PANTHER" id="PTHR37813">
    <property type="entry name" value="FELS-2 PROPHAGE PROTEIN"/>
    <property type="match status" value="1"/>
</dbReference>
<feature type="coiled-coil region" evidence="2">
    <location>
        <begin position="164"/>
        <end position="194"/>
    </location>
</feature>
<feature type="domain" description="Phage tail tape measure protein" evidence="3">
    <location>
        <begin position="251"/>
        <end position="452"/>
    </location>
</feature>
<dbReference type="PANTHER" id="PTHR37813:SF1">
    <property type="entry name" value="FELS-2 PROPHAGE PROTEIN"/>
    <property type="match status" value="1"/>
</dbReference>
<keyword evidence="1" id="KW-1188">Viral release from host cell</keyword>
<dbReference type="InterPro" id="IPR010090">
    <property type="entry name" value="Phage_tape_meas"/>
</dbReference>
<evidence type="ECO:0000259" key="3">
    <source>
        <dbReference type="Pfam" id="PF10145"/>
    </source>
</evidence>
<protein>
    <submittedName>
        <fullName evidence="4">Phage tail tape measure protein</fullName>
    </submittedName>
</protein>
<evidence type="ECO:0000313" key="4">
    <source>
        <dbReference type="EMBL" id="OEH97256.1"/>
    </source>
</evidence>
<dbReference type="AlphaFoldDB" id="A0A3F3IES5"/>
<dbReference type="NCBIfam" id="TIGR01760">
    <property type="entry name" value="tape_meas_TP901"/>
    <property type="match status" value="1"/>
</dbReference>
<sequence>MASNKNFQLAFEIGGKVAASLPKSFNVAHQAVAKLNSELTDLRKDQGEVQKLQAMKARVGQTALEYHKAAARVEELQRQISNTENPTRAMIREFERAKTQSSNLRTSLRSQRDELASLKNAYGGADTSAKGLTAREKELKLSIDRNREAQSRSVEQVIRYKTALAQARTNILDAKRAQDELNRSLEKRRELKMEQLGEAKGQLVRSGVQTTAVAAGVFAAANNTANFNRENKMIGLTADMKPAEVQAMGQAMLVTGAATNQFASDIQAAQGFLVAAGQDYKEAQANLLTIGRTATATGSDILDVSKASFTLSDALKIDPSQMKTAMGILVQAGKEGNFEFKDMAKNLPVLGAQFQALKMGGNEAAATMGAALQIARKGASTSDEAANNMNNFMAKILSPETLKKAQKNFGVDMYKIVTSAQKKGQNPFEAAMKSVIKMTKNGDQKLLGELFGDMQVQNFVRPMIQNWEEYRRIKETSLGAGGAVVDRDFANITKDNAERLKQLRIQASNAALSFGQALQPALNAALGVLVPLLTKVSEFVANNPNLVSQIVLTAGALLAMRTAVIACRVAMLALSVATKMTPFGWIQLAISALVAAGVLLYQNWDKIKACAVKVWPTIREYGVKALEGLKFVFMNFTPVGWLVQAFKAGADILNTINWSDSGAKIIETLITGIKSKANALVDEVKGVFATVREYLPFSDAKRGPFSQLTKSGGAIMATLASGVNGSNSLQTAISGKFGQTRFSPHGISVAGGLSSRSGASGGAVIPPGGITYAPVINLPPGSPKETEAAVQRALDAGYSDFEKKMSAHLFQSRRLSFG</sequence>
<dbReference type="EMBL" id="MJEL01000014">
    <property type="protein sequence ID" value="OEH97256.1"/>
    <property type="molecule type" value="Genomic_DNA"/>
</dbReference>
<comment type="caution">
    <text evidence="4">The sequence shown here is derived from an EMBL/GenBank/DDBJ whole genome shotgun (WGS) entry which is preliminary data.</text>
</comment>
<evidence type="ECO:0000256" key="2">
    <source>
        <dbReference type="SAM" id="Coils"/>
    </source>
</evidence>
<proteinExistence type="predicted"/>
<organism evidence="4">
    <name type="scientific">Salmonella enterica</name>
    <name type="common">Salmonella choleraesuis</name>
    <dbReference type="NCBI Taxonomy" id="28901"/>
    <lineage>
        <taxon>Bacteria</taxon>
        <taxon>Pseudomonadati</taxon>
        <taxon>Pseudomonadota</taxon>
        <taxon>Gammaproteobacteria</taxon>
        <taxon>Enterobacterales</taxon>
        <taxon>Enterobacteriaceae</taxon>
        <taxon>Salmonella</taxon>
    </lineage>
</organism>
<keyword evidence="2" id="KW-0175">Coiled coil</keyword>
<evidence type="ECO:0000256" key="1">
    <source>
        <dbReference type="ARBA" id="ARBA00022612"/>
    </source>
</evidence>
<dbReference type="RefSeq" id="WP_063917199.1">
    <property type="nucleotide sequence ID" value="NZ_MJEL01000014.1"/>
</dbReference>
<dbReference type="Proteomes" id="UP000852880">
    <property type="component" value="Unassembled WGS sequence"/>
</dbReference>
<gene>
    <name evidence="4" type="ORF">BH006_20760</name>
</gene>